<name>A0A9P6AMR7_9AGAM</name>
<organism evidence="1 2">
    <name type="scientific">Hydnum rufescens UP504</name>
    <dbReference type="NCBI Taxonomy" id="1448309"/>
    <lineage>
        <taxon>Eukaryota</taxon>
        <taxon>Fungi</taxon>
        <taxon>Dikarya</taxon>
        <taxon>Basidiomycota</taxon>
        <taxon>Agaricomycotina</taxon>
        <taxon>Agaricomycetes</taxon>
        <taxon>Cantharellales</taxon>
        <taxon>Hydnaceae</taxon>
        <taxon>Hydnum</taxon>
    </lineage>
</organism>
<dbReference type="AlphaFoldDB" id="A0A9P6AMR7"/>
<keyword evidence="2" id="KW-1185">Reference proteome</keyword>
<protein>
    <submittedName>
        <fullName evidence="1">Uncharacterized protein</fullName>
    </submittedName>
</protein>
<accession>A0A9P6AMR7</accession>
<evidence type="ECO:0000313" key="2">
    <source>
        <dbReference type="Proteomes" id="UP000886523"/>
    </source>
</evidence>
<dbReference type="Proteomes" id="UP000886523">
    <property type="component" value="Unassembled WGS sequence"/>
</dbReference>
<gene>
    <name evidence="1" type="ORF">BS47DRAFT_1365767</name>
</gene>
<sequence>MAPATPIAVASHFFIDLTPLKWGVGTIFTLSAPVSTFCSPPPHEAHHSTVMKQTVWVDLCHPDAKAILEQARNSLWESIVDQDVTTTPRIISSCKAMDSFEGFILPHIQGLQWFDVDASVVLSSHHDPDCHERQFIACQENVPKEYIKQAMESHTRCTGDQQRSYSKAITKFMLMLHINNDKLVYPWVSAAQTYWQGSVTLISFKAVNGTLPGSHNTLHNATLEQLEHLWKKMMKKEVFFALLGPGHVKLADKDPANFPLVVDGKGNTLVLWSKGDPSGATLTENDDINDGDDEFTTASIALAESWCYSLPSYSFNSTNSADTAMDDSMSDMTQALFSDSNITKRKPSGPSCIAFSHSSGV</sequence>
<evidence type="ECO:0000313" key="1">
    <source>
        <dbReference type="EMBL" id="KAF9508729.1"/>
    </source>
</evidence>
<dbReference type="EMBL" id="MU129052">
    <property type="protein sequence ID" value="KAF9508729.1"/>
    <property type="molecule type" value="Genomic_DNA"/>
</dbReference>
<proteinExistence type="predicted"/>
<reference evidence="1" key="1">
    <citation type="journal article" date="2020" name="Nat. Commun.">
        <title>Large-scale genome sequencing of mycorrhizal fungi provides insights into the early evolution of symbiotic traits.</title>
        <authorList>
            <person name="Miyauchi S."/>
            <person name="Kiss E."/>
            <person name="Kuo A."/>
            <person name="Drula E."/>
            <person name="Kohler A."/>
            <person name="Sanchez-Garcia M."/>
            <person name="Morin E."/>
            <person name="Andreopoulos B."/>
            <person name="Barry K.W."/>
            <person name="Bonito G."/>
            <person name="Buee M."/>
            <person name="Carver A."/>
            <person name="Chen C."/>
            <person name="Cichocki N."/>
            <person name="Clum A."/>
            <person name="Culley D."/>
            <person name="Crous P.W."/>
            <person name="Fauchery L."/>
            <person name="Girlanda M."/>
            <person name="Hayes R.D."/>
            <person name="Keri Z."/>
            <person name="LaButti K."/>
            <person name="Lipzen A."/>
            <person name="Lombard V."/>
            <person name="Magnuson J."/>
            <person name="Maillard F."/>
            <person name="Murat C."/>
            <person name="Nolan M."/>
            <person name="Ohm R.A."/>
            <person name="Pangilinan J."/>
            <person name="Pereira M.F."/>
            <person name="Perotto S."/>
            <person name="Peter M."/>
            <person name="Pfister S."/>
            <person name="Riley R."/>
            <person name="Sitrit Y."/>
            <person name="Stielow J.B."/>
            <person name="Szollosi G."/>
            <person name="Zifcakova L."/>
            <person name="Stursova M."/>
            <person name="Spatafora J.W."/>
            <person name="Tedersoo L."/>
            <person name="Vaario L.M."/>
            <person name="Yamada A."/>
            <person name="Yan M."/>
            <person name="Wang P."/>
            <person name="Xu J."/>
            <person name="Bruns T."/>
            <person name="Baldrian P."/>
            <person name="Vilgalys R."/>
            <person name="Dunand C."/>
            <person name="Henrissat B."/>
            <person name="Grigoriev I.V."/>
            <person name="Hibbett D."/>
            <person name="Nagy L.G."/>
            <person name="Martin F.M."/>
        </authorList>
    </citation>
    <scope>NUCLEOTIDE SEQUENCE</scope>
    <source>
        <strain evidence="1">UP504</strain>
    </source>
</reference>
<comment type="caution">
    <text evidence="1">The sequence shown here is derived from an EMBL/GenBank/DDBJ whole genome shotgun (WGS) entry which is preliminary data.</text>
</comment>